<gene>
    <name evidence="2" type="ORF">TRAPUB_1478</name>
</gene>
<proteinExistence type="predicted"/>
<sequence length="92" mass="9348">MQFKSLFITLASATAVAVAAPAGLSAAVDASADAANATLTTALTTDTFTASKVLQSFMKVEPFVTTITTNTVWTVTHSVTQELPPPTASASA</sequence>
<evidence type="ECO:0000256" key="1">
    <source>
        <dbReference type="SAM" id="SignalP"/>
    </source>
</evidence>
<feature type="signal peptide" evidence="1">
    <location>
        <begin position="1"/>
        <end position="19"/>
    </location>
</feature>
<protein>
    <recommendedName>
        <fullName evidence="4">FAS1 domain-containing protein</fullName>
    </recommendedName>
</protein>
<keyword evidence="1" id="KW-0732">Signal</keyword>
<name>A0A1M2VJD4_TRAPU</name>
<evidence type="ECO:0000313" key="2">
    <source>
        <dbReference type="EMBL" id="OJT07653.1"/>
    </source>
</evidence>
<dbReference type="Proteomes" id="UP000184267">
    <property type="component" value="Unassembled WGS sequence"/>
</dbReference>
<dbReference type="EMBL" id="MNAD01001146">
    <property type="protein sequence ID" value="OJT07653.1"/>
    <property type="molecule type" value="Genomic_DNA"/>
</dbReference>
<accession>A0A1M2VJD4</accession>
<evidence type="ECO:0008006" key="4">
    <source>
        <dbReference type="Google" id="ProtNLM"/>
    </source>
</evidence>
<feature type="chain" id="PRO_5012566992" description="FAS1 domain-containing protein" evidence="1">
    <location>
        <begin position="20"/>
        <end position="92"/>
    </location>
</feature>
<reference evidence="2 3" key="1">
    <citation type="submission" date="2016-10" db="EMBL/GenBank/DDBJ databases">
        <title>Genome sequence of the basidiomycete white-rot fungus Trametes pubescens.</title>
        <authorList>
            <person name="Makela M.R."/>
            <person name="Granchi Z."/>
            <person name="Peng M."/>
            <person name="De Vries R.P."/>
            <person name="Grigoriev I."/>
            <person name="Riley R."/>
            <person name="Hilden K."/>
        </authorList>
    </citation>
    <scope>NUCLEOTIDE SEQUENCE [LARGE SCALE GENOMIC DNA]</scope>
    <source>
        <strain evidence="2 3">FBCC735</strain>
    </source>
</reference>
<comment type="caution">
    <text evidence="2">The sequence shown here is derived from an EMBL/GenBank/DDBJ whole genome shotgun (WGS) entry which is preliminary data.</text>
</comment>
<dbReference type="OMA" id="TNTVWTV"/>
<organism evidence="2 3">
    <name type="scientific">Trametes pubescens</name>
    <name type="common">White-rot fungus</name>
    <dbReference type="NCBI Taxonomy" id="154538"/>
    <lineage>
        <taxon>Eukaryota</taxon>
        <taxon>Fungi</taxon>
        <taxon>Dikarya</taxon>
        <taxon>Basidiomycota</taxon>
        <taxon>Agaricomycotina</taxon>
        <taxon>Agaricomycetes</taxon>
        <taxon>Polyporales</taxon>
        <taxon>Polyporaceae</taxon>
        <taxon>Trametes</taxon>
    </lineage>
</organism>
<evidence type="ECO:0000313" key="3">
    <source>
        <dbReference type="Proteomes" id="UP000184267"/>
    </source>
</evidence>
<dbReference type="AlphaFoldDB" id="A0A1M2VJD4"/>
<keyword evidence="3" id="KW-1185">Reference proteome</keyword>